<gene>
    <name evidence="2" type="ORF">A2875_02090</name>
</gene>
<feature type="transmembrane region" description="Helical" evidence="1">
    <location>
        <begin position="140"/>
        <end position="161"/>
    </location>
</feature>
<evidence type="ECO:0000313" key="2">
    <source>
        <dbReference type="EMBL" id="OGG14487.1"/>
    </source>
</evidence>
<feature type="transmembrane region" description="Helical" evidence="1">
    <location>
        <begin position="76"/>
        <end position="95"/>
    </location>
</feature>
<proteinExistence type="predicted"/>
<feature type="transmembrane region" description="Helical" evidence="1">
    <location>
        <begin position="107"/>
        <end position="128"/>
    </location>
</feature>
<feature type="transmembrane region" description="Helical" evidence="1">
    <location>
        <begin position="212"/>
        <end position="242"/>
    </location>
</feature>
<evidence type="ECO:0000256" key="1">
    <source>
        <dbReference type="SAM" id="Phobius"/>
    </source>
</evidence>
<dbReference type="Proteomes" id="UP000177416">
    <property type="component" value="Unassembled WGS sequence"/>
</dbReference>
<keyword evidence="1" id="KW-0472">Membrane</keyword>
<reference evidence="2 3" key="1">
    <citation type="journal article" date="2016" name="Nat. Commun.">
        <title>Thousands of microbial genomes shed light on interconnected biogeochemical processes in an aquifer system.</title>
        <authorList>
            <person name="Anantharaman K."/>
            <person name="Brown C.T."/>
            <person name="Hug L.A."/>
            <person name="Sharon I."/>
            <person name="Castelle C.J."/>
            <person name="Probst A.J."/>
            <person name="Thomas B.C."/>
            <person name="Singh A."/>
            <person name="Wilkins M.J."/>
            <person name="Karaoz U."/>
            <person name="Brodie E.L."/>
            <person name="Williams K.H."/>
            <person name="Hubbard S.S."/>
            <person name="Banfield J.F."/>
        </authorList>
    </citation>
    <scope>NUCLEOTIDE SEQUENCE [LARGE SCALE GENOMIC DNA]</scope>
</reference>
<feature type="transmembrane region" description="Helical" evidence="1">
    <location>
        <begin position="379"/>
        <end position="401"/>
    </location>
</feature>
<dbReference type="EMBL" id="MFJJ01000017">
    <property type="protein sequence ID" value="OGG14487.1"/>
    <property type="molecule type" value="Genomic_DNA"/>
</dbReference>
<evidence type="ECO:0000313" key="3">
    <source>
        <dbReference type="Proteomes" id="UP000177416"/>
    </source>
</evidence>
<comment type="caution">
    <text evidence="2">The sequence shown here is derived from an EMBL/GenBank/DDBJ whole genome shotgun (WGS) entry which is preliminary data.</text>
</comment>
<feature type="transmembrane region" description="Helical" evidence="1">
    <location>
        <begin position="289"/>
        <end position="309"/>
    </location>
</feature>
<dbReference type="AlphaFoldDB" id="A0A1F5ZQV8"/>
<organism evidence="2 3">
    <name type="scientific">Candidatus Gottesmanbacteria bacterium RIFCSPHIGHO2_01_FULL_46_14</name>
    <dbReference type="NCBI Taxonomy" id="1798380"/>
    <lineage>
        <taxon>Bacteria</taxon>
        <taxon>Candidatus Gottesmaniibacteriota</taxon>
    </lineage>
</organism>
<feature type="transmembrane region" description="Helical" evidence="1">
    <location>
        <begin position="181"/>
        <end position="200"/>
    </location>
</feature>
<feature type="transmembrane region" description="Helical" evidence="1">
    <location>
        <begin position="347"/>
        <end position="367"/>
    </location>
</feature>
<name>A0A1F5ZQV8_9BACT</name>
<sequence>MQKILTVLVWFFIIFSFVPTLYEIKNRNNLQPDRAFELVHNFPTDYNFYLSRIREGLEGRLTVVERYTSEPHNGSYIHILYLFLGWVGRFTRVPWHRSSDIYHVARFVFGITLLFLTAHFAGQSFSFLSDTRSKKIWLSLAFLLAVTASTWPKLVFFNGGWRLGGYMPWWSLMDSLQRIAFIPHLLVGQALIVFLIATLWDEATMKKGGNWLFLGALAFVLGMVFPPGLLFVAVTVVCMGIANLGPRGLVIAMGAPALLYLQLMTSFYPWKRLAQQDILNPLPFQYMEYFLAVGYVFPFGILGGVFALIRREKYLIPAVSWVVAWLSLLAIFRFVPQQSPLRFSEMLPHVPLGILTAYLFYMIWHWFGARLSLKSYQGLALIPPLILVVIGLGVMYSSWLWQRDFVDHKMRSTYPFVPTGSYVLYPLKDFIHAVGFIQDSTSTNGVILAGTTAGNYIPPYTGRTVYIGHANTVRAEEKQVIVSGFFRGAMKPDEAKAFLTDNRISAIFFGPQEREESGTQDLGKLYPFLRVSYKNTFVTVYTIAQ</sequence>
<feature type="transmembrane region" description="Helical" evidence="1">
    <location>
        <begin position="315"/>
        <end position="335"/>
    </location>
</feature>
<feature type="transmembrane region" description="Helical" evidence="1">
    <location>
        <begin position="6"/>
        <end position="24"/>
    </location>
</feature>
<evidence type="ECO:0008006" key="4">
    <source>
        <dbReference type="Google" id="ProtNLM"/>
    </source>
</evidence>
<accession>A0A1F5ZQV8</accession>
<keyword evidence="1" id="KW-0812">Transmembrane</keyword>
<keyword evidence="1" id="KW-1133">Transmembrane helix</keyword>
<protein>
    <recommendedName>
        <fullName evidence="4">Glycosyltransferase RgtA/B/C/D-like domain-containing protein</fullName>
    </recommendedName>
</protein>
<feature type="transmembrane region" description="Helical" evidence="1">
    <location>
        <begin position="248"/>
        <end position="268"/>
    </location>
</feature>